<keyword evidence="2" id="KW-1133">Transmembrane helix</keyword>
<organism evidence="4 5">
    <name type="scientific">Nitrosomonas oligotropha</name>
    <dbReference type="NCBI Taxonomy" id="42354"/>
    <lineage>
        <taxon>Bacteria</taxon>
        <taxon>Pseudomonadati</taxon>
        <taxon>Pseudomonadota</taxon>
        <taxon>Betaproteobacteria</taxon>
        <taxon>Nitrosomonadales</taxon>
        <taxon>Nitrosomonadaceae</taxon>
        <taxon>Nitrosomonas</taxon>
    </lineage>
</organism>
<dbReference type="Proteomes" id="UP000244128">
    <property type="component" value="Unassembled WGS sequence"/>
</dbReference>
<reference evidence="4 5" key="1">
    <citation type="submission" date="2018-04" db="EMBL/GenBank/DDBJ databases">
        <title>Active sludge and wastewater microbial communities from Klosterneuburg, Austria.</title>
        <authorList>
            <person name="Wagner M."/>
        </authorList>
    </citation>
    <scope>NUCLEOTIDE SEQUENCE [LARGE SCALE GENOMIC DNA]</scope>
    <source>
        <strain evidence="4 5">Nm49</strain>
    </source>
</reference>
<gene>
    <name evidence="4" type="ORF">C8R26_11031</name>
</gene>
<name>A0A2T5HZW5_9PROT</name>
<dbReference type="RefSeq" id="WP_258192997.1">
    <property type="nucleotide sequence ID" value="NZ_QAOI01000010.1"/>
</dbReference>
<proteinExistence type="predicted"/>
<evidence type="ECO:0000259" key="3">
    <source>
        <dbReference type="Pfam" id="PF11141"/>
    </source>
</evidence>
<comment type="caution">
    <text evidence="4">The sequence shown here is derived from an EMBL/GenBank/DDBJ whole genome shotgun (WGS) entry which is preliminary data.</text>
</comment>
<evidence type="ECO:0000256" key="1">
    <source>
        <dbReference type="SAM" id="MobiDB-lite"/>
    </source>
</evidence>
<feature type="transmembrane region" description="Helical" evidence="2">
    <location>
        <begin position="47"/>
        <end position="66"/>
    </location>
</feature>
<feature type="compositionally biased region" description="Polar residues" evidence="1">
    <location>
        <begin position="104"/>
        <end position="119"/>
    </location>
</feature>
<keyword evidence="2" id="KW-0812">Transmembrane</keyword>
<protein>
    <recommendedName>
        <fullName evidence="3">DUF2914 domain-containing protein</fullName>
    </recommendedName>
</protein>
<dbReference type="EMBL" id="QAOI01000010">
    <property type="protein sequence ID" value="PTQ77111.1"/>
    <property type="molecule type" value="Genomic_DNA"/>
</dbReference>
<feature type="domain" description="DUF2914" evidence="3">
    <location>
        <begin position="219"/>
        <end position="279"/>
    </location>
</feature>
<dbReference type="InterPro" id="IPR022606">
    <property type="entry name" value="DUF2914"/>
</dbReference>
<feature type="compositionally biased region" description="Low complexity" evidence="1">
    <location>
        <begin position="132"/>
        <end position="144"/>
    </location>
</feature>
<dbReference type="AlphaFoldDB" id="A0A2T5HZW5"/>
<evidence type="ECO:0000313" key="5">
    <source>
        <dbReference type="Proteomes" id="UP000244128"/>
    </source>
</evidence>
<keyword evidence="2" id="KW-0472">Membrane</keyword>
<feature type="region of interest" description="Disordered" evidence="1">
    <location>
        <begin position="84"/>
        <end position="153"/>
    </location>
</feature>
<sequence>MSQETTRDMSNNKLKIRIQIQQPPQAIEEIYPEPEVTYEETLDWNKIAIAAALLLAILVLTGYLLFSSGGTEKTTEETIVSGHTAAATSGQAVSPEKTEAEPVTTGNSAGTQPGESISVQKPPAKPAEPSTKPVAAKPAPIPAKKPQRIVSDNAGKTVPKTAVQVKPQQTSDHAEVIRAQLSHAIDAREPIDSIDTVQLQAGKSKPIHFYLHLKNMRGKKIRIDWYYNDKLDSKLNLQVHNNNWRTHASKQLDQRRLGEWRVELIDESGNPLASRKFTVTEQ</sequence>
<evidence type="ECO:0000256" key="2">
    <source>
        <dbReference type="SAM" id="Phobius"/>
    </source>
</evidence>
<accession>A0A2T5HZW5</accession>
<dbReference type="Pfam" id="PF11141">
    <property type="entry name" value="DUF2914"/>
    <property type="match status" value="1"/>
</dbReference>
<evidence type="ECO:0000313" key="4">
    <source>
        <dbReference type="EMBL" id="PTQ77111.1"/>
    </source>
</evidence>